<dbReference type="Gene3D" id="3.30.160.60">
    <property type="entry name" value="Classic Zinc Finger"/>
    <property type="match status" value="5"/>
</dbReference>
<dbReference type="FunFam" id="3.30.160.60:FF:000007">
    <property type="entry name" value="Basic krueppel-like factor 3"/>
    <property type="match status" value="1"/>
</dbReference>
<evidence type="ECO:0000313" key="11">
    <source>
        <dbReference type="EMBL" id="CAH0727509.1"/>
    </source>
</evidence>
<dbReference type="Pfam" id="PF00096">
    <property type="entry name" value="zf-C2H2"/>
    <property type="match status" value="1"/>
</dbReference>
<reference evidence="11" key="1">
    <citation type="submission" date="2021-12" db="EMBL/GenBank/DDBJ databases">
        <authorList>
            <person name="Martin H S."/>
        </authorList>
    </citation>
    <scope>NUCLEOTIDE SEQUENCE</scope>
</reference>
<dbReference type="AlphaFoldDB" id="A0A8J9YCN0"/>
<feature type="non-terminal residue" evidence="11">
    <location>
        <position position="705"/>
    </location>
</feature>
<feature type="domain" description="C2H2-type" evidence="10">
    <location>
        <begin position="511"/>
        <end position="541"/>
    </location>
</feature>
<dbReference type="InterPro" id="IPR036236">
    <property type="entry name" value="Znf_C2H2_sf"/>
</dbReference>
<feature type="region of interest" description="Disordered" evidence="9">
    <location>
        <begin position="324"/>
        <end position="344"/>
    </location>
</feature>
<evidence type="ECO:0000256" key="6">
    <source>
        <dbReference type="ARBA" id="ARBA00023163"/>
    </source>
</evidence>
<keyword evidence="7" id="KW-0539">Nucleus</keyword>
<keyword evidence="4" id="KW-0862">Zinc</keyword>
<dbReference type="PROSITE" id="PS50157">
    <property type="entry name" value="ZINC_FINGER_C2H2_2"/>
    <property type="match status" value="6"/>
</dbReference>
<gene>
    <name evidence="11" type="ORF">BINO364_LOCUS12841</name>
</gene>
<dbReference type="SUPFAM" id="SSF57667">
    <property type="entry name" value="beta-beta-alpha zinc fingers"/>
    <property type="match status" value="3"/>
</dbReference>
<feature type="domain" description="C2H2-type" evidence="10">
    <location>
        <begin position="481"/>
        <end position="509"/>
    </location>
</feature>
<dbReference type="GO" id="GO:0005634">
    <property type="term" value="C:nucleus"/>
    <property type="evidence" value="ECO:0007669"/>
    <property type="project" value="UniProtKB-SubCell"/>
</dbReference>
<keyword evidence="12" id="KW-1185">Reference proteome</keyword>
<dbReference type="Proteomes" id="UP000838878">
    <property type="component" value="Chromosome 6"/>
</dbReference>
<dbReference type="PANTHER" id="PTHR46179">
    <property type="entry name" value="ZINC FINGER PROTEIN"/>
    <property type="match status" value="1"/>
</dbReference>
<evidence type="ECO:0000256" key="7">
    <source>
        <dbReference type="ARBA" id="ARBA00023242"/>
    </source>
</evidence>
<evidence type="ECO:0000256" key="8">
    <source>
        <dbReference type="PROSITE-ProRule" id="PRU00042"/>
    </source>
</evidence>
<keyword evidence="3 8" id="KW-0863">Zinc-finger</keyword>
<evidence type="ECO:0000259" key="10">
    <source>
        <dbReference type="PROSITE" id="PS50157"/>
    </source>
</evidence>
<accession>A0A8J9YCN0</accession>
<dbReference type="InterPro" id="IPR013087">
    <property type="entry name" value="Znf_C2H2_type"/>
</dbReference>
<evidence type="ECO:0000256" key="4">
    <source>
        <dbReference type="ARBA" id="ARBA00022833"/>
    </source>
</evidence>
<evidence type="ECO:0000313" key="12">
    <source>
        <dbReference type="Proteomes" id="UP000838878"/>
    </source>
</evidence>
<evidence type="ECO:0000256" key="1">
    <source>
        <dbReference type="ARBA" id="ARBA00004123"/>
    </source>
</evidence>
<evidence type="ECO:0000256" key="3">
    <source>
        <dbReference type="ARBA" id="ARBA00022771"/>
    </source>
</evidence>
<keyword evidence="2" id="KW-0479">Metal-binding</keyword>
<dbReference type="SMART" id="SM00355">
    <property type="entry name" value="ZnF_C2H2"/>
    <property type="match status" value="7"/>
</dbReference>
<dbReference type="PANTHER" id="PTHR46179:SF13">
    <property type="entry name" value="C2H2-TYPE DOMAIN-CONTAINING PROTEIN"/>
    <property type="match status" value="1"/>
</dbReference>
<comment type="subcellular location">
    <subcellularLocation>
        <location evidence="1">Nucleus</location>
    </subcellularLocation>
</comment>
<dbReference type="GO" id="GO:0008270">
    <property type="term" value="F:zinc ion binding"/>
    <property type="evidence" value="ECO:0007669"/>
    <property type="project" value="UniProtKB-KW"/>
</dbReference>
<proteinExistence type="predicted"/>
<dbReference type="PROSITE" id="PS00028">
    <property type="entry name" value="ZINC_FINGER_C2H2_1"/>
    <property type="match status" value="6"/>
</dbReference>
<feature type="domain" description="C2H2-type" evidence="10">
    <location>
        <begin position="421"/>
        <end position="450"/>
    </location>
</feature>
<dbReference type="InterPro" id="IPR051061">
    <property type="entry name" value="Zinc_finger_trans_reg"/>
</dbReference>
<protein>
    <recommendedName>
        <fullName evidence="10">C2H2-type domain-containing protein</fullName>
    </recommendedName>
</protein>
<dbReference type="OrthoDB" id="6277246at2759"/>
<sequence length="705" mass="79343">MFVSHDINSNKKKFQKPNILRKKTNINKASIVNKTNKAEIFETSGVNSLLTSSYILDQKNNDLEVDKALKCKSNKNVFLVKKSVPKLKVDNVADPLGSIQNTTPNVTAKNNMIYIDNCQSIEENQSLSLNVESFLLSDEARQNISIDDNDLLKKEMEDEEGKQKWCLDFSQDTQKIIIEQYDSSQVGSLYLEQKSDVSSTMVPLAAVSSIHQNSSVPSDDLTTMVTVNLTSNESVIDENKYQTMTITALPSISEDTDTIQGDYPSVATIETLGVAAVSEDSSIAQGEDFSSMDTINKISIEQLTQRPVKFKCDSPDCNKEFMSEQKLKKHKSTHNKSASQKAPRQTTVECPVKKILESGIEEPCGRIFHVRVDLIKHLNEEHTIEEAIYRCTECNRRFFWASGLRAHARAHAGREREGRLLACPWPGCSRAFRQPCRLREHARAHTGDKPYSCRHPNCGWSFRTASKLLRHARRHTGDRRHACAACGRAFLRREHLRDHAARHHAHARRLHDCPHADCQQTFTNMSSLYMHMKKVHKKEENNPPTIIATAEDQETPKVASENLFMVSLLEPSPIEEVSEGSSPTAEGHSARTHCTWPLASRADRYHHADSYVLEEDGQIEQSESSESNIYTVRSDLFLHGNVLHNEDSEQMGRCVRAAEAEGALALDADLLLDAPSVHLDQEELYTDPVDESAFRVFLLSGEELT</sequence>
<evidence type="ECO:0000256" key="2">
    <source>
        <dbReference type="ARBA" id="ARBA00022723"/>
    </source>
</evidence>
<keyword evidence="5" id="KW-0805">Transcription regulation</keyword>
<evidence type="ECO:0000256" key="5">
    <source>
        <dbReference type="ARBA" id="ARBA00023015"/>
    </source>
</evidence>
<feature type="compositionally biased region" description="Polar residues" evidence="9">
    <location>
        <begin position="335"/>
        <end position="344"/>
    </location>
</feature>
<dbReference type="GO" id="GO:0006357">
    <property type="term" value="P:regulation of transcription by RNA polymerase II"/>
    <property type="evidence" value="ECO:0007669"/>
    <property type="project" value="TreeGrafter"/>
</dbReference>
<keyword evidence="6" id="KW-0804">Transcription</keyword>
<name>A0A8J9YCN0_9NEOP</name>
<feature type="domain" description="C2H2-type" evidence="10">
    <location>
        <begin position="310"/>
        <end position="339"/>
    </location>
</feature>
<dbReference type="EMBL" id="OV170226">
    <property type="protein sequence ID" value="CAH0727509.1"/>
    <property type="molecule type" value="Genomic_DNA"/>
</dbReference>
<organism evidence="11 12">
    <name type="scientific">Brenthis ino</name>
    <name type="common">lesser marbled fritillary</name>
    <dbReference type="NCBI Taxonomy" id="405034"/>
    <lineage>
        <taxon>Eukaryota</taxon>
        <taxon>Metazoa</taxon>
        <taxon>Ecdysozoa</taxon>
        <taxon>Arthropoda</taxon>
        <taxon>Hexapoda</taxon>
        <taxon>Insecta</taxon>
        <taxon>Pterygota</taxon>
        <taxon>Neoptera</taxon>
        <taxon>Endopterygota</taxon>
        <taxon>Lepidoptera</taxon>
        <taxon>Glossata</taxon>
        <taxon>Ditrysia</taxon>
        <taxon>Papilionoidea</taxon>
        <taxon>Nymphalidae</taxon>
        <taxon>Heliconiinae</taxon>
        <taxon>Argynnini</taxon>
        <taxon>Brenthis</taxon>
    </lineage>
</organism>
<evidence type="ECO:0000256" key="9">
    <source>
        <dbReference type="SAM" id="MobiDB-lite"/>
    </source>
</evidence>
<feature type="domain" description="C2H2-type" evidence="10">
    <location>
        <begin position="389"/>
        <end position="416"/>
    </location>
</feature>
<feature type="domain" description="C2H2-type" evidence="10">
    <location>
        <begin position="451"/>
        <end position="480"/>
    </location>
</feature>